<gene>
    <name evidence="2" type="ORF">SAMN04488060_1372</name>
</gene>
<sequence length="288" mass="29348">MSLVHEIFVTEDLSAILTLAMLASLGLGAGVVWEEKHGPTPNENGFAAAVHSGALAALALVLTGPAVGQARGDFIDAALLPAGGTLYLLAVLIGGWASHRDSVGTLSDAVGRRGPKMTIALQGGIALGFGGIALGAAAAVSVFAGFAATLGVGITFFLVGRKTTAGFRDSAMKRMDRLAIHVFLSLAFVAAAVAGFWLLHGMSETTDARLAILLAGYFLIWSVHFLLQIPGRLGGLNLAALAAFISGLAMFGMIAVGFNAAIGAIDNSDAILQHPDTAGNEIVNSGEK</sequence>
<evidence type="ECO:0000313" key="3">
    <source>
        <dbReference type="Proteomes" id="UP000199331"/>
    </source>
</evidence>
<feature type="transmembrane region" description="Helical" evidence="1">
    <location>
        <begin position="210"/>
        <end position="227"/>
    </location>
</feature>
<keyword evidence="1" id="KW-0812">Transmembrane</keyword>
<feature type="transmembrane region" description="Helical" evidence="1">
    <location>
        <begin position="74"/>
        <end position="97"/>
    </location>
</feature>
<protein>
    <submittedName>
        <fullName evidence="2">Uncharacterized protein</fullName>
    </submittedName>
</protein>
<dbReference type="STRING" id="604088.SAMN04488060_1372"/>
<keyword evidence="1" id="KW-1133">Transmembrane helix</keyword>
<evidence type="ECO:0000256" key="1">
    <source>
        <dbReference type="SAM" id="Phobius"/>
    </source>
</evidence>
<feature type="transmembrane region" description="Helical" evidence="1">
    <location>
        <begin position="239"/>
        <end position="265"/>
    </location>
</feature>
<reference evidence="3" key="1">
    <citation type="submission" date="2016-10" db="EMBL/GenBank/DDBJ databases">
        <authorList>
            <person name="Varghese N."/>
            <person name="Submissions S."/>
        </authorList>
    </citation>
    <scope>NUCLEOTIDE SEQUENCE [LARGE SCALE GENOMIC DNA]</scope>
    <source>
        <strain evidence="3">CGMCC 1.7715</strain>
    </source>
</reference>
<organism evidence="2 3">
    <name type="scientific">Qipengyuania nanhaisediminis</name>
    <dbReference type="NCBI Taxonomy" id="604088"/>
    <lineage>
        <taxon>Bacteria</taxon>
        <taxon>Pseudomonadati</taxon>
        <taxon>Pseudomonadota</taxon>
        <taxon>Alphaproteobacteria</taxon>
        <taxon>Sphingomonadales</taxon>
        <taxon>Erythrobacteraceae</taxon>
        <taxon>Qipengyuania</taxon>
    </lineage>
</organism>
<keyword evidence="1" id="KW-0472">Membrane</keyword>
<evidence type="ECO:0000313" key="2">
    <source>
        <dbReference type="EMBL" id="SFP09085.1"/>
    </source>
</evidence>
<dbReference type="RefSeq" id="WP_090479112.1">
    <property type="nucleotide sequence ID" value="NZ_FOWZ01000002.1"/>
</dbReference>
<dbReference type="Proteomes" id="UP000199331">
    <property type="component" value="Unassembled WGS sequence"/>
</dbReference>
<proteinExistence type="predicted"/>
<dbReference type="AlphaFoldDB" id="A0A1I5MHM3"/>
<feature type="transmembrane region" description="Helical" evidence="1">
    <location>
        <begin position="12"/>
        <end position="33"/>
    </location>
</feature>
<feature type="transmembrane region" description="Helical" evidence="1">
    <location>
        <begin position="178"/>
        <end position="198"/>
    </location>
</feature>
<keyword evidence="3" id="KW-1185">Reference proteome</keyword>
<name>A0A1I5MHM3_9SPHN</name>
<feature type="transmembrane region" description="Helical" evidence="1">
    <location>
        <begin position="45"/>
        <end position="62"/>
    </location>
</feature>
<accession>A0A1I5MHM3</accession>
<dbReference type="EMBL" id="FOWZ01000002">
    <property type="protein sequence ID" value="SFP09085.1"/>
    <property type="molecule type" value="Genomic_DNA"/>
</dbReference>
<dbReference type="OrthoDB" id="7423101at2"/>
<feature type="transmembrane region" description="Helical" evidence="1">
    <location>
        <begin position="125"/>
        <end position="158"/>
    </location>
</feature>